<sequence>MITYIVTTRNKGKLPLCGNLPRDYNKWVILPTYGRDISQQAAAVVVSRPQCVAMQPVQVSVALCCVLSALLLRQATASPVMLFVRLLRAYQHVVVHGRCDVCDGPQPLQPEQRPLSLVSELSSRLGAHPARLQDARLPLPSSQDLEAIKKVAQILVTLGQQVIPGIIGEPVPAPGGCEPAAGGGGDDVPNDPVNVDRQPA</sequence>
<protein>
    <submittedName>
        <fullName evidence="2">Uncharacterized protein</fullName>
    </submittedName>
</protein>
<feature type="region of interest" description="Disordered" evidence="1">
    <location>
        <begin position="173"/>
        <end position="200"/>
    </location>
</feature>
<feature type="compositionally biased region" description="Low complexity" evidence="1">
    <location>
        <begin position="190"/>
        <end position="200"/>
    </location>
</feature>
<proteinExistence type="predicted"/>
<comment type="caution">
    <text evidence="2">The sequence shown here is derived from an EMBL/GenBank/DDBJ whole genome shotgun (WGS) entry which is preliminary data.</text>
</comment>
<reference evidence="2" key="1">
    <citation type="journal article" date="2021" name="G3 (Bethesda)">
        <title>Genome and transcriptome analysis of the beet armyworm Spodoptera exigua reveals targets for pest control. .</title>
        <authorList>
            <person name="Simon S."/>
            <person name="Breeschoten T."/>
            <person name="Jansen H.J."/>
            <person name="Dirks R.P."/>
            <person name="Schranz M.E."/>
            <person name="Ros V.I.D."/>
        </authorList>
    </citation>
    <scope>NUCLEOTIDE SEQUENCE</scope>
    <source>
        <strain evidence="2">TB_SE_WUR_2020</strain>
    </source>
</reference>
<evidence type="ECO:0000313" key="3">
    <source>
        <dbReference type="Proteomes" id="UP000814243"/>
    </source>
</evidence>
<dbReference type="AlphaFoldDB" id="A0A922MRV8"/>
<evidence type="ECO:0000313" key="2">
    <source>
        <dbReference type="EMBL" id="KAH9641533.1"/>
    </source>
</evidence>
<evidence type="ECO:0000256" key="1">
    <source>
        <dbReference type="SAM" id="MobiDB-lite"/>
    </source>
</evidence>
<dbReference type="Proteomes" id="UP000814243">
    <property type="component" value="Unassembled WGS sequence"/>
</dbReference>
<dbReference type="EMBL" id="JACEFF010000228">
    <property type="protein sequence ID" value="KAH9641533.1"/>
    <property type="molecule type" value="Genomic_DNA"/>
</dbReference>
<gene>
    <name evidence="2" type="ORF">HF086_011425</name>
</gene>
<organism evidence="2 3">
    <name type="scientific">Spodoptera exigua</name>
    <name type="common">Beet armyworm</name>
    <name type="synonym">Noctua fulgens</name>
    <dbReference type="NCBI Taxonomy" id="7107"/>
    <lineage>
        <taxon>Eukaryota</taxon>
        <taxon>Metazoa</taxon>
        <taxon>Ecdysozoa</taxon>
        <taxon>Arthropoda</taxon>
        <taxon>Hexapoda</taxon>
        <taxon>Insecta</taxon>
        <taxon>Pterygota</taxon>
        <taxon>Neoptera</taxon>
        <taxon>Endopterygota</taxon>
        <taxon>Lepidoptera</taxon>
        <taxon>Glossata</taxon>
        <taxon>Ditrysia</taxon>
        <taxon>Noctuoidea</taxon>
        <taxon>Noctuidae</taxon>
        <taxon>Amphipyrinae</taxon>
        <taxon>Spodoptera</taxon>
    </lineage>
</organism>
<accession>A0A922MRV8</accession>
<name>A0A922MRV8_SPOEX</name>